<dbReference type="EMBL" id="CM047749">
    <property type="protein sequence ID" value="KAJ0010411.1"/>
    <property type="molecule type" value="Genomic_DNA"/>
</dbReference>
<dbReference type="Proteomes" id="UP001163603">
    <property type="component" value="Chromosome 14"/>
</dbReference>
<organism evidence="1 2">
    <name type="scientific">Pistacia integerrima</name>
    <dbReference type="NCBI Taxonomy" id="434235"/>
    <lineage>
        <taxon>Eukaryota</taxon>
        <taxon>Viridiplantae</taxon>
        <taxon>Streptophyta</taxon>
        <taxon>Embryophyta</taxon>
        <taxon>Tracheophyta</taxon>
        <taxon>Spermatophyta</taxon>
        <taxon>Magnoliopsida</taxon>
        <taxon>eudicotyledons</taxon>
        <taxon>Gunneridae</taxon>
        <taxon>Pentapetalae</taxon>
        <taxon>rosids</taxon>
        <taxon>malvids</taxon>
        <taxon>Sapindales</taxon>
        <taxon>Anacardiaceae</taxon>
        <taxon>Pistacia</taxon>
    </lineage>
</organism>
<evidence type="ECO:0000313" key="2">
    <source>
        <dbReference type="Proteomes" id="UP001163603"/>
    </source>
</evidence>
<name>A0ACC0X442_9ROSI</name>
<gene>
    <name evidence="1" type="ORF">Pint_32968</name>
</gene>
<keyword evidence="2" id="KW-1185">Reference proteome</keyword>
<protein>
    <submittedName>
        <fullName evidence="1">Uncharacterized protein</fullName>
    </submittedName>
</protein>
<comment type="caution">
    <text evidence="1">The sequence shown here is derived from an EMBL/GenBank/DDBJ whole genome shotgun (WGS) entry which is preliminary data.</text>
</comment>
<proteinExistence type="predicted"/>
<evidence type="ECO:0000313" key="1">
    <source>
        <dbReference type="EMBL" id="KAJ0010411.1"/>
    </source>
</evidence>
<accession>A0ACC0X442</accession>
<sequence>MPALKKLILGHQESDRSKKKPAAVVVNRGEEDVGESALVSVPRKRARFGCCGEFFLVNRGLRELDSTKILVDISPGVALLHEAVTPEMFEEARRMSLLEKLLVLFEAFSRHLNIVRMFQQESTVAFSNADSIYAELERVQKSSTMQINEMEVELNVS</sequence>
<reference evidence="2" key="1">
    <citation type="journal article" date="2023" name="G3 (Bethesda)">
        <title>Genome assembly and association tests identify interacting loci associated with vigor, precocity, and sex in interspecific pistachio rootstocks.</title>
        <authorList>
            <person name="Palmer W."/>
            <person name="Jacygrad E."/>
            <person name="Sagayaradj S."/>
            <person name="Cavanaugh K."/>
            <person name="Han R."/>
            <person name="Bertier L."/>
            <person name="Beede B."/>
            <person name="Kafkas S."/>
            <person name="Golino D."/>
            <person name="Preece J."/>
            <person name="Michelmore R."/>
        </authorList>
    </citation>
    <scope>NUCLEOTIDE SEQUENCE [LARGE SCALE GENOMIC DNA]</scope>
</reference>